<feature type="transmembrane region" description="Helical" evidence="8">
    <location>
        <begin position="266"/>
        <end position="297"/>
    </location>
</feature>
<comment type="similarity">
    <text evidence="2">Belongs to the binding-protein-dependent transport system permease family. FecCD subfamily.</text>
</comment>
<feature type="transmembrane region" description="Helical" evidence="8">
    <location>
        <begin position="124"/>
        <end position="145"/>
    </location>
</feature>
<accession>A0A0L6ZAQ1</accession>
<dbReference type="AlphaFoldDB" id="A0A0L6ZAQ1"/>
<comment type="caution">
    <text evidence="9">The sequence shown here is derived from an EMBL/GenBank/DDBJ whole genome shotgun (WGS) entry which is preliminary data.</text>
</comment>
<evidence type="ECO:0000256" key="5">
    <source>
        <dbReference type="ARBA" id="ARBA00022692"/>
    </source>
</evidence>
<reference evidence="10" key="1">
    <citation type="submission" date="2015-08" db="EMBL/GenBank/DDBJ databases">
        <title>Genome sequence of the strict anaerobe Clostridium homopropionicum LuHBu1 (DSM 5847T).</title>
        <authorList>
            <person name="Poehlein A."/>
            <person name="Beck M."/>
            <person name="Schiel-Bengelsdorf B."/>
            <person name="Bengelsdorf F.R."/>
            <person name="Daniel R."/>
            <person name="Duerre P."/>
        </authorList>
    </citation>
    <scope>NUCLEOTIDE SEQUENCE [LARGE SCALE GENOMIC DNA]</scope>
    <source>
        <strain evidence="10">DSM 5847</strain>
    </source>
</reference>
<evidence type="ECO:0000313" key="10">
    <source>
        <dbReference type="Proteomes" id="UP000037043"/>
    </source>
</evidence>
<proteinExistence type="inferred from homology"/>
<dbReference type="InterPro" id="IPR000522">
    <property type="entry name" value="ABC_transptr_permease_BtuC"/>
</dbReference>
<feature type="transmembrane region" description="Helical" evidence="8">
    <location>
        <begin position="151"/>
        <end position="170"/>
    </location>
</feature>
<dbReference type="CDD" id="cd06550">
    <property type="entry name" value="TM_ABC_iron-siderophores_like"/>
    <property type="match status" value="1"/>
</dbReference>
<feature type="transmembrane region" description="Helical" evidence="8">
    <location>
        <begin position="40"/>
        <end position="60"/>
    </location>
</feature>
<feature type="transmembrane region" description="Helical" evidence="8">
    <location>
        <begin position="342"/>
        <end position="359"/>
    </location>
</feature>
<keyword evidence="7 8" id="KW-0472">Membrane</keyword>
<organism evidence="9 10">
    <name type="scientific">Clostridium homopropionicum DSM 5847</name>
    <dbReference type="NCBI Taxonomy" id="1121318"/>
    <lineage>
        <taxon>Bacteria</taxon>
        <taxon>Bacillati</taxon>
        <taxon>Bacillota</taxon>
        <taxon>Clostridia</taxon>
        <taxon>Eubacteriales</taxon>
        <taxon>Clostridiaceae</taxon>
        <taxon>Clostridium</taxon>
    </lineage>
</organism>
<evidence type="ECO:0000313" key="9">
    <source>
        <dbReference type="EMBL" id="KOA20037.1"/>
    </source>
</evidence>
<dbReference type="Gene3D" id="1.10.3470.10">
    <property type="entry name" value="ABC transporter involved in vitamin B12 uptake, BtuC"/>
    <property type="match status" value="1"/>
</dbReference>
<dbReference type="GO" id="GO:0033214">
    <property type="term" value="P:siderophore-iron import into cell"/>
    <property type="evidence" value="ECO:0007669"/>
    <property type="project" value="TreeGrafter"/>
</dbReference>
<evidence type="ECO:0000256" key="3">
    <source>
        <dbReference type="ARBA" id="ARBA00022448"/>
    </source>
</evidence>
<keyword evidence="3" id="KW-0813">Transport</keyword>
<dbReference type="PANTHER" id="PTHR30472">
    <property type="entry name" value="FERRIC ENTEROBACTIN TRANSPORT SYSTEM PERMEASE PROTEIN"/>
    <property type="match status" value="1"/>
</dbReference>
<gene>
    <name evidence="9" type="primary">yfiZ</name>
    <name evidence="9" type="ORF">CLHOM_16020</name>
</gene>
<keyword evidence="6 8" id="KW-1133">Transmembrane helix</keyword>
<dbReference type="GO" id="GO:0022857">
    <property type="term" value="F:transmembrane transporter activity"/>
    <property type="evidence" value="ECO:0007669"/>
    <property type="project" value="InterPro"/>
</dbReference>
<name>A0A0L6ZAQ1_9CLOT</name>
<dbReference type="FunFam" id="1.10.3470.10:FF:000001">
    <property type="entry name" value="Vitamin B12 ABC transporter permease BtuC"/>
    <property type="match status" value="1"/>
</dbReference>
<dbReference type="Pfam" id="PF01032">
    <property type="entry name" value="FecCD"/>
    <property type="match status" value="1"/>
</dbReference>
<feature type="transmembrane region" description="Helical" evidence="8">
    <location>
        <begin position="182"/>
        <end position="203"/>
    </location>
</feature>
<sequence length="362" mass="38396">MKIGVKLIELYSNFDFSLIAIVFEREIIMNPLLTKPRGKIGGLMAGLVFLGLVFILSMTLGQVKTPITTLIEVLINFNPSSTEHIIIATTRISRTFIAILIGASLAIAGALMQALTRNPLASPSIFGINSGALFFVVSATVFLSISSLFQLMWIAFIGGSIAAVMVFFLGSLGKDSLSPIKIILSGTAITAFFSSLTQGLLVLDEQSLEGVLFWLGGSVSGRNLNMILPILPFMAAAGVIAFLLGNSINILTSGEDIAKSLGQRVLLIKTIMGIVIVFLAGGSVAVGGAIGFIGLIVPHLVRAVVGIDHRWIIPYCAVFGGTLLLLADIVARLVIIPEEMPIGVMTAFIGVPFFIYMARRGA</sequence>
<keyword evidence="4" id="KW-1003">Cell membrane</keyword>
<evidence type="ECO:0000256" key="4">
    <source>
        <dbReference type="ARBA" id="ARBA00022475"/>
    </source>
</evidence>
<feature type="transmembrane region" description="Helical" evidence="8">
    <location>
        <begin position="312"/>
        <end position="335"/>
    </location>
</feature>
<dbReference type="PANTHER" id="PTHR30472:SF65">
    <property type="entry name" value="SIDEROPHORE TRANSPORT SYSTEM PERMEASE PROTEIN YFIZ-RELATED"/>
    <property type="match status" value="1"/>
</dbReference>
<keyword evidence="5 8" id="KW-0812">Transmembrane</keyword>
<comment type="subcellular location">
    <subcellularLocation>
        <location evidence="1">Cell membrane</location>
        <topology evidence="1">Multi-pass membrane protein</topology>
    </subcellularLocation>
</comment>
<dbReference type="SUPFAM" id="SSF81345">
    <property type="entry name" value="ABC transporter involved in vitamin B12 uptake, BtuC"/>
    <property type="match status" value="1"/>
</dbReference>
<evidence type="ECO:0000256" key="2">
    <source>
        <dbReference type="ARBA" id="ARBA00007935"/>
    </source>
</evidence>
<evidence type="ECO:0000256" key="6">
    <source>
        <dbReference type="ARBA" id="ARBA00022989"/>
    </source>
</evidence>
<dbReference type="PATRIC" id="fig|1121318.3.peg.1614"/>
<evidence type="ECO:0000256" key="8">
    <source>
        <dbReference type="SAM" id="Phobius"/>
    </source>
</evidence>
<dbReference type="InterPro" id="IPR037294">
    <property type="entry name" value="ABC_BtuC-like"/>
</dbReference>
<evidence type="ECO:0000256" key="7">
    <source>
        <dbReference type="ARBA" id="ARBA00023136"/>
    </source>
</evidence>
<feature type="transmembrane region" description="Helical" evidence="8">
    <location>
        <begin position="223"/>
        <end position="245"/>
    </location>
</feature>
<dbReference type="Proteomes" id="UP000037043">
    <property type="component" value="Unassembled WGS sequence"/>
</dbReference>
<dbReference type="RefSeq" id="WP_200903906.1">
    <property type="nucleotide sequence ID" value="NZ_LHUR01000021.1"/>
</dbReference>
<dbReference type="GO" id="GO:0005886">
    <property type="term" value="C:plasma membrane"/>
    <property type="evidence" value="ECO:0007669"/>
    <property type="project" value="UniProtKB-SubCell"/>
</dbReference>
<protein>
    <submittedName>
        <fullName evidence="9">Putative siderophore transport system permease protein YfiZ</fullName>
    </submittedName>
</protein>
<keyword evidence="10" id="KW-1185">Reference proteome</keyword>
<evidence type="ECO:0000256" key="1">
    <source>
        <dbReference type="ARBA" id="ARBA00004651"/>
    </source>
</evidence>
<feature type="transmembrane region" description="Helical" evidence="8">
    <location>
        <begin position="92"/>
        <end position="112"/>
    </location>
</feature>
<dbReference type="STRING" id="36844.SAMN04488501_11277"/>
<dbReference type="EMBL" id="LHUR01000021">
    <property type="protein sequence ID" value="KOA20037.1"/>
    <property type="molecule type" value="Genomic_DNA"/>
</dbReference>